<dbReference type="AlphaFoldDB" id="A0A067KM96"/>
<sequence length="226" mass="25549">MAEKQSPLNGAYYGPAIPPPNNYHRPGRRSGCGCGCCLLSCLFKILITLVIIVGLAVFIFWLVVRPNKLKFHVTDAVLSEFNYTNTNTLQYNLTTTISIRNPNKKIGIYYDRIEARAYYEDQRFGSHILSPFYQGHKNTSIITPSFQGQRIVLLSGEELTQFNQEKTSGIYSIYVKLYLRIRFKIGKVKTGKFKPKIECDLKIPLNSADGRLASGAETATKCDLDY</sequence>
<evidence type="ECO:0000256" key="1">
    <source>
        <dbReference type="ARBA" id="ARBA00004167"/>
    </source>
</evidence>
<dbReference type="OrthoDB" id="1889094at2759"/>
<reference evidence="7 8" key="1">
    <citation type="journal article" date="2014" name="PLoS ONE">
        <title>Global Analysis of Gene Expression Profiles in Physic Nut (Jatropha curcas L.) Seedlings Exposed to Salt Stress.</title>
        <authorList>
            <person name="Zhang L."/>
            <person name="Zhang C."/>
            <person name="Wu P."/>
            <person name="Chen Y."/>
            <person name="Li M."/>
            <person name="Jiang H."/>
            <person name="Wu G."/>
        </authorList>
    </citation>
    <scope>NUCLEOTIDE SEQUENCE [LARGE SCALE GENOMIC DNA]</scope>
    <source>
        <strain evidence="8">cv. GZQX0401</strain>
        <tissue evidence="7">Young leaves</tissue>
    </source>
</reference>
<dbReference type="PANTHER" id="PTHR31415:SF4">
    <property type="entry name" value="NDR1_HIN1-LIKE PROTEIN 3"/>
    <property type="match status" value="1"/>
</dbReference>
<dbReference type="KEGG" id="jcu:105635826"/>
<keyword evidence="3 5" id="KW-1133">Transmembrane helix</keyword>
<accession>A0A067KM96</accession>
<gene>
    <name evidence="7" type="ORF">JCGZ_08772</name>
</gene>
<feature type="transmembrane region" description="Helical" evidence="5">
    <location>
        <begin position="45"/>
        <end position="64"/>
    </location>
</feature>
<dbReference type="GO" id="GO:0009506">
    <property type="term" value="C:plasmodesma"/>
    <property type="evidence" value="ECO:0007669"/>
    <property type="project" value="TreeGrafter"/>
</dbReference>
<evidence type="ECO:0000256" key="4">
    <source>
        <dbReference type="ARBA" id="ARBA00023136"/>
    </source>
</evidence>
<dbReference type="Pfam" id="PF03168">
    <property type="entry name" value="LEA_2"/>
    <property type="match status" value="1"/>
</dbReference>
<dbReference type="STRING" id="180498.A0A067KM96"/>
<evidence type="ECO:0000313" key="7">
    <source>
        <dbReference type="EMBL" id="KDP36128.1"/>
    </source>
</evidence>
<name>A0A067KM96_JATCU</name>
<protein>
    <recommendedName>
        <fullName evidence="6">Late embryogenesis abundant protein LEA-2 subgroup domain-containing protein</fullName>
    </recommendedName>
</protein>
<dbReference type="EMBL" id="KK914453">
    <property type="protein sequence ID" value="KDP36128.1"/>
    <property type="molecule type" value="Genomic_DNA"/>
</dbReference>
<dbReference type="Proteomes" id="UP000027138">
    <property type="component" value="Unassembled WGS sequence"/>
</dbReference>
<evidence type="ECO:0000259" key="6">
    <source>
        <dbReference type="Pfam" id="PF03168"/>
    </source>
</evidence>
<comment type="subcellular location">
    <subcellularLocation>
        <location evidence="1">Membrane</location>
        <topology evidence="1">Single-pass membrane protein</topology>
    </subcellularLocation>
</comment>
<evidence type="ECO:0000256" key="2">
    <source>
        <dbReference type="ARBA" id="ARBA00022692"/>
    </source>
</evidence>
<evidence type="ECO:0000256" key="3">
    <source>
        <dbReference type="ARBA" id="ARBA00022989"/>
    </source>
</evidence>
<organism evidence="7 8">
    <name type="scientific">Jatropha curcas</name>
    <name type="common">Barbados nut</name>
    <dbReference type="NCBI Taxonomy" id="180498"/>
    <lineage>
        <taxon>Eukaryota</taxon>
        <taxon>Viridiplantae</taxon>
        <taxon>Streptophyta</taxon>
        <taxon>Embryophyta</taxon>
        <taxon>Tracheophyta</taxon>
        <taxon>Spermatophyta</taxon>
        <taxon>Magnoliopsida</taxon>
        <taxon>eudicotyledons</taxon>
        <taxon>Gunneridae</taxon>
        <taxon>Pentapetalae</taxon>
        <taxon>rosids</taxon>
        <taxon>fabids</taxon>
        <taxon>Malpighiales</taxon>
        <taxon>Euphorbiaceae</taxon>
        <taxon>Crotonoideae</taxon>
        <taxon>Jatropheae</taxon>
        <taxon>Jatropha</taxon>
    </lineage>
</organism>
<dbReference type="InterPro" id="IPR044839">
    <property type="entry name" value="NDR1-like"/>
</dbReference>
<keyword evidence="8" id="KW-1185">Reference proteome</keyword>
<dbReference type="GO" id="GO:0005886">
    <property type="term" value="C:plasma membrane"/>
    <property type="evidence" value="ECO:0007669"/>
    <property type="project" value="TreeGrafter"/>
</dbReference>
<evidence type="ECO:0000313" key="8">
    <source>
        <dbReference type="Proteomes" id="UP000027138"/>
    </source>
</evidence>
<feature type="domain" description="Late embryogenesis abundant protein LEA-2 subgroup" evidence="6">
    <location>
        <begin position="96"/>
        <end position="193"/>
    </location>
</feature>
<dbReference type="GO" id="GO:0098542">
    <property type="term" value="P:defense response to other organism"/>
    <property type="evidence" value="ECO:0007669"/>
    <property type="project" value="InterPro"/>
</dbReference>
<keyword evidence="2 5" id="KW-0812">Transmembrane</keyword>
<dbReference type="PANTHER" id="PTHR31415">
    <property type="entry name" value="OS05G0367900 PROTEIN"/>
    <property type="match status" value="1"/>
</dbReference>
<evidence type="ECO:0000256" key="5">
    <source>
        <dbReference type="SAM" id="Phobius"/>
    </source>
</evidence>
<proteinExistence type="predicted"/>
<dbReference type="InterPro" id="IPR004864">
    <property type="entry name" value="LEA_2"/>
</dbReference>
<keyword evidence="4 5" id="KW-0472">Membrane</keyword>